<protein>
    <submittedName>
        <fullName evidence="1">Signal peptide protein</fullName>
    </submittedName>
</protein>
<sequence length="418" mass="46876">MLQGNILEPAYQKNVRILGHSDQGGRLDGTQIMVEKGYAYIGHIFSKGFSIVDVKDPRNPKTVNFVPAPPNTWNLHLQVHDNLLLVVHAQDQYSIPDVVEDERAYYKPTAGGAILRPTEKNWSAGMAVYDLSNPEQPRQIGFLDIDGVGLHRIWYAGGRWAYASAKFDGFTDFIFVTIDMADPTRPTLAGRYWLPGQNIAAGEVPNWPTRDGRYSLHHPIVHGDTAYCGWRDGCLVMLDVKDRTDPKLISHTIWSPPFGGGTHNCVPLPNRDLLVVVDEAVLDNEEDGEKPIWIFDIREPKNPISISTLPKPKDQDYKAIGGHFGPHNIHENRPGSFVSDQLIFATYQNAGLRIFDIRDQYAPVEVGAFVPPAPKRLIDHRKGRPLVANTTDVFVDENRLMYITDFAGLGLYIAEYLD</sequence>
<organism evidence="1 3">
    <name type="scientific">Devosia limi DSM 17137</name>
    <dbReference type="NCBI Taxonomy" id="1121477"/>
    <lineage>
        <taxon>Bacteria</taxon>
        <taxon>Pseudomonadati</taxon>
        <taxon>Pseudomonadota</taxon>
        <taxon>Alphaproteobacteria</taxon>
        <taxon>Hyphomicrobiales</taxon>
        <taxon>Devosiaceae</taxon>
        <taxon>Devosia</taxon>
    </lineage>
</organism>
<evidence type="ECO:0000313" key="2">
    <source>
        <dbReference type="EMBL" id="SHF28492.1"/>
    </source>
</evidence>
<reference evidence="2 4" key="2">
    <citation type="submission" date="2016-11" db="EMBL/GenBank/DDBJ databases">
        <authorList>
            <person name="Jaros S."/>
            <person name="Januszkiewicz K."/>
            <person name="Wedrychowicz H."/>
        </authorList>
    </citation>
    <scope>NUCLEOTIDE SEQUENCE [LARGE SCALE GENOMIC DNA]</scope>
    <source>
        <strain evidence="2 4">DSM 17137</strain>
    </source>
</reference>
<dbReference type="SUPFAM" id="SSF75011">
    <property type="entry name" value="3-carboxy-cis,cis-mucoante lactonizing enzyme"/>
    <property type="match status" value="1"/>
</dbReference>
<keyword evidence="3" id="KW-1185">Reference proteome</keyword>
<dbReference type="EMBL" id="LAJF01000148">
    <property type="protein sequence ID" value="KKB76821.1"/>
    <property type="molecule type" value="Genomic_DNA"/>
</dbReference>
<dbReference type="Proteomes" id="UP000184533">
    <property type="component" value="Unassembled WGS sequence"/>
</dbReference>
<gene>
    <name evidence="2" type="ORF">SAMN02745223_02212</name>
    <name evidence="1" type="ORF">VW29_19450</name>
</gene>
<evidence type="ECO:0000313" key="1">
    <source>
        <dbReference type="EMBL" id="KKB76821.1"/>
    </source>
</evidence>
<dbReference type="Proteomes" id="UP000033608">
    <property type="component" value="Unassembled WGS sequence"/>
</dbReference>
<dbReference type="Pfam" id="PF08309">
    <property type="entry name" value="LVIVD"/>
    <property type="match status" value="1"/>
</dbReference>
<reference evidence="1 3" key="1">
    <citation type="submission" date="2015-03" db="EMBL/GenBank/DDBJ databases">
        <authorList>
            <person name="Hassan Y.I."/>
            <person name="Lepp D."/>
            <person name="Zhou T."/>
        </authorList>
    </citation>
    <scope>NUCLEOTIDE SEQUENCE [LARGE SCALE GENOMIC DNA]</scope>
    <source>
        <strain evidence="1 3">DSM 17137</strain>
    </source>
</reference>
<dbReference type="OrthoDB" id="8375at2"/>
<name>A0A0F5L318_9HYPH</name>
<accession>A0A0F5L318</accession>
<evidence type="ECO:0000313" key="4">
    <source>
        <dbReference type="Proteomes" id="UP000184533"/>
    </source>
</evidence>
<dbReference type="PATRIC" id="fig|1121477.3.peg.665"/>
<evidence type="ECO:0000313" key="3">
    <source>
        <dbReference type="Proteomes" id="UP000033608"/>
    </source>
</evidence>
<dbReference type="RefSeq" id="WP_046136948.1">
    <property type="nucleotide sequence ID" value="NZ_FQVC01000006.1"/>
</dbReference>
<proteinExistence type="predicted"/>
<dbReference type="InterPro" id="IPR013211">
    <property type="entry name" value="LVIVD"/>
</dbReference>
<dbReference type="AlphaFoldDB" id="A0A0F5L318"/>
<dbReference type="STRING" id="1121477.SAMN02745223_02212"/>
<dbReference type="EMBL" id="FQVC01000006">
    <property type="protein sequence ID" value="SHF28492.1"/>
    <property type="molecule type" value="Genomic_DNA"/>
</dbReference>